<dbReference type="GO" id="GO:0008233">
    <property type="term" value="F:peptidase activity"/>
    <property type="evidence" value="ECO:0007669"/>
    <property type="project" value="UniProtKB-KW"/>
</dbReference>
<keyword evidence="5" id="KW-0378">Hydrolase</keyword>
<comment type="caution">
    <text evidence="9">The sequence shown here is derived from an EMBL/GenBank/DDBJ whole genome shotgun (WGS) entry which is preliminary data.</text>
</comment>
<evidence type="ECO:0000256" key="2">
    <source>
        <dbReference type="ARBA" id="ARBA00022654"/>
    </source>
</evidence>
<evidence type="ECO:0000256" key="5">
    <source>
        <dbReference type="ARBA" id="ARBA00022801"/>
    </source>
</evidence>
<evidence type="ECO:0000256" key="7">
    <source>
        <dbReference type="ARBA" id="ARBA00023136"/>
    </source>
</evidence>
<keyword evidence="2" id="KW-0673">Quorum sensing</keyword>
<keyword evidence="1" id="KW-1003">Cell membrane</keyword>
<feature type="transmembrane region" description="Helical" evidence="8">
    <location>
        <begin position="79"/>
        <end position="99"/>
    </location>
</feature>
<evidence type="ECO:0000256" key="1">
    <source>
        <dbReference type="ARBA" id="ARBA00022475"/>
    </source>
</evidence>
<feature type="transmembrane region" description="Helical" evidence="8">
    <location>
        <begin position="105"/>
        <end position="123"/>
    </location>
</feature>
<evidence type="ECO:0000256" key="8">
    <source>
        <dbReference type="SAM" id="Phobius"/>
    </source>
</evidence>
<sequence length="197" mass="22587">MLSKVCNKIVNLLIQNHIIQKDDREIYYFGLYQMISFIFNTITTLVIVSFFNMYIEGLLFCVFYYLLRCYGGGYHSKSVIVCYILSILLIIAVLCITIKIKLSMLFLSIFVASFIFVFFVSPVETSTKKLDEKEKNVYQGKTKVILIVGIIVIVLMLIKGFYQGVISMSLSIIIEAFMQVIGLIDNKCRKQQFKLGG</sequence>
<proteinExistence type="predicted"/>
<dbReference type="Proteomes" id="UP001198439">
    <property type="component" value="Unassembled WGS sequence"/>
</dbReference>
<dbReference type="Pfam" id="PF04647">
    <property type="entry name" value="AgrB"/>
    <property type="match status" value="1"/>
</dbReference>
<dbReference type="GO" id="GO:0009372">
    <property type="term" value="P:quorum sensing"/>
    <property type="evidence" value="ECO:0007669"/>
    <property type="project" value="UniProtKB-KW"/>
</dbReference>
<keyword evidence="6 8" id="KW-1133">Transmembrane helix</keyword>
<evidence type="ECO:0000256" key="6">
    <source>
        <dbReference type="ARBA" id="ARBA00022989"/>
    </source>
</evidence>
<protein>
    <submittedName>
        <fullName evidence="9">Accessory gene regulator B family protein</fullName>
    </submittedName>
</protein>
<gene>
    <name evidence="9" type="ORF">LJD69_08405</name>
</gene>
<evidence type="ECO:0000256" key="4">
    <source>
        <dbReference type="ARBA" id="ARBA00022692"/>
    </source>
</evidence>
<evidence type="ECO:0000256" key="3">
    <source>
        <dbReference type="ARBA" id="ARBA00022670"/>
    </source>
</evidence>
<evidence type="ECO:0000313" key="9">
    <source>
        <dbReference type="EMBL" id="MCB8610614.1"/>
    </source>
</evidence>
<evidence type="ECO:0000313" key="10">
    <source>
        <dbReference type="Proteomes" id="UP001198439"/>
    </source>
</evidence>
<dbReference type="InterPro" id="IPR006741">
    <property type="entry name" value="AgrB"/>
</dbReference>
<dbReference type="EMBL" id="JAJDKZ010000021">
    <property type="protein sequence ID" value="MCB8610614.1"/>
    <property type="molecule type" value="Genomic_DNA"/>
</dbReference>
<feature type="transmembrane region" description="Helical" evidence="8">
    <location>
        <begin position="168"/>
        <end position="184"/>
    </location>
</feature>
<feature type="transmembrane region" description="Helical" evidence="8">
    <location>
        <begin position="144"/>
        <end position="162"/>
    </location>
</feature>
<accession>A0AAW4VV97</accession>
<name>A0AAW4VV97_9FIRM</name>
<dbReference type="AlphaFoldDB" id="A0AAW4VV97"/>
<keyword evidence="3" id="KW-0645">Protease</keyword>
<dbReference type="RefSeq" id="WP_227279719.1">
    <property type="nucleotide sequence ID" value="NZ_JAJDKR010000019.1"/>
</dbReference>
<dbReference type="GO" id="GO:0016020">
    <property type="term" value="C:membrane"/>
    <property type="evidence" value="ECO:0007669"/>
    <property type="project" value="InterPro"/>
</dbReference>
<feature type="transmembrane region" description="Helical" evidence="8">
    <location>
        <begin position="37"/>
        <end position="67"/>
    </location>
</feature>
<organism evidence="9 10">
    <name type="scientific">Faecalibacillus faecis</name>
    <dbReference type="NCBI Taxonomy" id="1982628"/>
    <lineage>
        <taxon>Bacteria</taxon>
        <taxon>Bacillati</taxon>
        <taxon>Bacillota</taxon>
        <taxon>Erysipelotrichia</taxon>
        <taxon>Erysipelotrichales</taxon>
        <taxon>Coprobacillaceae</taxon>
        <taxon>Faecalibacillus</taxon>
    </lineage>
</organism>
<dbReference type="SMART" id="SM00793">
    <property type="entry name" value="AgrB"/>
    <property type="match status" value="1"/>
</dbReference>
<reference evidence="9" key="1">
    <citation type="submission" date="2021-10" db="EMBL/GenBank/DDBJ databases">
        <title>Collection of gut derived symbiotic bacterial strains cultured from healthy donors.</title>
        <authorList>
            <person name="Lin H."/>
            <person name="Littmann E."/>
            <person name="Kohout C."/>
            <person name="Pamer E.G."/>
        </authorList>
    </citation>
    <scope>NUCLEOTIDE SEQUENCE</scope>
    <source>
        <strain evidence="9">DFI.4.48</strain>
    </source>
</reference>
<keyword evidence="7 8" id="KW-0472">Membrane</keyword>
<keyword evidence="4 8" id="KW-0812">Transmembrane</keyword>
<dbReference type="GO" id="GO:0006508">
    <property type="term" value="P:proteolysis"/>
    <property type="evidence" value="ECO:0007669"/>
    <property type="project" value="UniProtKB-KW"/>
</dbReference>